<dbReference type="AlphaFoldDB" id="A0A1G7NPX3"/>
<dbReference type="EMBL" id="FNBT01000006">
    <property type="protein sequence ID" value="SDF76032.1"/>
    <property type="molecule type" value="Genomic_DNA"/>
</dbReference>
<evidence type="ECO:0000313" key="2">
    <source>
        <dbReference type="EMBL" id="SDF76032.1"/>
    </source>
</evidence>
<dbReference type="Proteomes" id="UP000199406">
    <property type="component" value="Unassembled WGS sequence"/>
</dbReference>
<feature type="compositionally biased region" description="Pro residues" evidence="1">
    <location>
        <begin position="52"/>
        <end position="76"/>
    </location>
</feature>
<feature type="region of interest" description="Disordered" evidence="1">
    <location>
        <begin position="28"/>
        <end position="108"/>
    </location>
</feature>
<dbReference type="RefSeq" id="WP_091769035.1">
    <property type="nucleotide sequence ID" value="NZ_FNBT01000006.1"/>
</dbReference>
<sequence length="108" mass="10691">MRIRPALLAASAVVLLAVLLGGWLLMRPVDPAGGTVPAPITVPGRPSGTVSPTPPPTGTPPDPVPVPGDVVPPPPVPDDDGPDDDGPDDDGPDDDGPDDDGPDDDDGG</sequence>
<organism evidence="2 3">
    <name type="scientific">Blastococcus aurantiacus</name>
    <dbReference type="NCBI Taxonomy" id="1550231"/>
    <lineage>
        <taxon>Bacteria</taxon>
        <taxon>Bacillati</taxon>
        <taxon>Actinomycetota</taxon>
        <taxon>Actinomycetes</taxon>
        <taxon>Geodermatophilales</taxon>
        <taxon>Geodermatophilaceae</taxon>
        <taxon>Blastococcus</taxon>
    </lineage>
</organism>
<accession>A0A1G7NPX3</accession>
<proteinExistence type="predicted"/>
<keyword evidence="3" id="KW-1185">Reference proteome</keyword>
<dbReference type="STRING" id="1550231.SAMN05660662_3288"/>
<evidence type="ECO:0000313" key="3">
    <source>
        <dbReference type="Proteomes" id="UP000199406"/>
    </source>
</evidence>
<reference evidence="3" key="1">
    <citation type="submission" date="2016-10" db="EMBL/GenBank/DDBJ databases">
        <authorList>
            <person name="Varghese N."/>
            <person name="Submissions S."/>
        </authorList>
    </citation>
    <scope>NUCLEOTIDE SEQUENCE [LARGE SCALE GENOMIC DNA]</scope>
    <source>
        <strain evidence="3">DSM 44268</strain>
    </source>
</reference>
<protein>
    <submittedName>
        <fullName evidence="2">Uncharacterized protein</fullName>
    </submittedName>
</protein>
<evidence type="ECO:0000256" key="1">
    <source>
        <dbReference type="SAM" id="MobiDB-lite"/>
    </source>
</evidence>
<gene>
    <name evidence="2" type="ORF">SAMN05660662_3288</name>
</gene>
<name>A0A1G7NPX3_9ACTN</name>
<feature type="compositionally biased region" description="Acidic residues" evidence="1">
    <location>
        <begin position="77"/>
        <end position="108"/>
    </location>
</feature>